<gene>
    <name evidence="1" type="ORF">SAMN04490244_10176</name>
</gene>
<evidence type="ECO:0008006" key="3">
    <source>
        <dbReference type="Google" id="ProtNLM"/>
    </source>
</evidence>
<organism evidence="1 2">
    <name type="scientific">Tranquillimonas rosea</name>
    <dbReference type="NCBI Taxonomy" id="641238"/>
    <lineage>
        <taxon>Bacteria</taxon>
        <taxon>Pseudomonadati</taxon>
        <taxon>Pseudomonadota</taxon>
        <taxon>Alphaproteobacteria</taxon>
        <taxon>Rhodobacterales</taxon>
        <taxon>Roseobacteraceae</taxon>
        <taxon>Tranquillimonas</taxon>
    </lineage>
</organism>
<dbReference type="RefSeq" id="WP_177190340.1">
    <property type="nucleotide sequence ID" value="NZ_CBDDGO010000004.1"/>
</dbReference>
<evidence type="ECO:0000313" key="2">
    <source>
        <dbReference type="Proteomes" id="UP000198885"/>
    </source>
</evidence>
<dbReference type="PROSITE" id="PS51257">
    <property type="entry name" value="PROKAR_LIPOPROTEIN"/>
    <property type="match status" value="1"/>
</dbReference>
<sequence length="54" mass="5381">MRALVLITVLGAMLSGCALITLPIKVAGTAGGTAVRVVTQGPADPVELPSASRH</sequence>
<dbReference type="EMBL" id="FOGU01000001">
    <property type="protein sequence ID" value="SER44701.1"/>
    <property type="molecule type" value="Genomic_DNA"/>
</dbReference>
<proteinExistence type="predicted"/>
<dbReference type="AlphaFoldDB" id="A0A1H9P9B1"/>
<name>A0A1H9P9B1_9RHOB</name>
<accession>A0A1H9P9B1</accession>
<protein>
    <recommendedName>
        <fullName evidence="3">Lipoprotein</fullName>
    </recommendedName>
</protein>
<evidence type="ECO:0000313" key="1">
    <source>
        <dbReference type="EMBL" id="SER44701.1"/>
    </source>
</evidence>
<dbReference type="Proteomes" id="UP000198885">
    <property type="component" value="Unassembled WGS sequence"/>
</dbReference>
<reference evidence="1 2" key="1">
    <citation type="submission" date="2016-10" db="EMBL/GenBank/DDBJ databases">
        <authorList>
            <person name="de Groot N.N."/>
        </authorList>
    </citation>
    <scope>NUCLEOTIDE SEQUENCE [LARGE SCALE GENOMIC DNA]</scope>
    <source>
        <strain evidence="1 2">DSM 23042</strain>
    </source>
</reference>
<dbReference type="STRING" id="641238.SAMN04490244_10176"/>
<keyword evidence="2" id="KW-1185">Reference proteome</keyword>